<dbReference type="InterPro" id="IPR025996">
    <property type="entry name" value="MT1864/Rv1816-like_C"/>
</dbReference>
<dbReference type="RefSeq" id="WP_179648438.1">
    <property type="nucleotide sequence ID" value="NZ_JACBZM010000001.1"/>
</dbReference>
<feature type="domain" description="HTH-type transcriptional regulator MT1864/Rv1816-like C-terminal" evidence="3">
    <location>
        <begin position="79"/>
        <end position="193"/>
    </location>
</feature>
<dbReference type="Gene3D" id="1.10.357.10">
    <property type="entry name" value="Tetracycline Repressor, domain 2"/>
    <property type="match status" value="1"/>
</dbReference>
<dbReference type="InterPro" id="IPR036271">
    <property type="entry name" value="Tet_transcr_reg_TetR-rel_C_sf"/>
</dbReference>
<dbReference type="EMBL" id="JACBZM010000001">
    <property type="protein sequence ID" value="NYI44637.1"/>
    <property type="molecule type" value="Genomic_DNA"/>
</dbReference>
<keyword evidence="2" id="KW-0804">Transcription</keyword>
<dbReference type="InterPro" id="IPR009057">
    <property type="entry name" value="Homeodomain-like_sf"/>
</dbReference>
<name>A0A7Y9ZFV5_9ACTN</name>
<comment type="caution">
    <text evidence="4">The sequence shown here is derived from an EMBL/GenBank/DDBJ whole genome shotgun (WGS) entry which is preliminary data.</text>
</comment>
<dbReference type="AlphaFoldDB" id="A0A7Y9ZFV5"/>
<dbReference type="Pfam" id="PF13305">
    <property type="entry name" value="TetR_C_33"/>
    <property type="match status" value="1"/>
</dbReference>
<dbReference type="SUPFAM" id="SSF48498">
    <property type="entry name" value="Tetracyclin repressor-like, C-terminal domain"/>
    <property type="match status" value="1"/>
</dbReference>
<evidence type="ECO:0000256" key="2">
    <source>
        <dbReference type="ARBA" id="ARBA00023163"/>
    </source>
</evidence>
<accession>A0A7Y9ZFV5</accession>
<evidence type="ECO:0000313" key="5">
    <source>
        <dbReference type="Proteomes" id="UP000562045"/>
    </source>
</evidence>
<proteinExistence type="predicted"/>
<keyword evidence="1" id="KW-0805">Transcription regulation</keyword>
<evidence type="ECO:0000256" key="1">
    <source>
        <dbReference type="ARBA" id="ARBA00023015"/>
    </source>
</evidence>
<reference evidence="4 5" key="1">
    <citation type="submission" date="2020-07" db="EMBL/GenBank/DDBJ databases">
        <title>Sequencing the genomes of 1000 actinobacteria strains.</title>
        <authorList>
            <person name="Klenk H.-P."/>
        </authorList>
    </citation>
    <scope>NUCLEOTIDE SEQUENCE [LARGE SCALE GENOMIC DNA]</scope>
    <source>
        <strain evidence="4 5">DSM 15131</strain>
    </source>
</reference>
<dbReference type="SUPFAM" id="SSF46689">
    <property type="entry name" value="Homeodomain-like"/>
    <property type="match status" value="1"/>
</dbReference>
<dbReference type="Proteomes" id="UP000562045">
    <property type="component" value="Unassembled WGS sequence"/>
</dbReference>
<gene>
    <name evidence="4" type="ORF">BJ993_001717</name>
</gene>
<sequence length="219" mass="23617">MVNTARTLLAEGHDLTLRGVAAAMGVSPAGLYRYVTNLDELLDLVAASIDESVAADLVAAVEAISADDVTKRWLVAWVRLRRWALRHQDEFRLVLARPRSGEVSIREVSDAFLGTCLCALTTHQDVRMPPVPPAAEQTVVALAERPGSSPWPATLAWLHTRVLASLHGVVALEVTGYLDPALVRSAAVFRATMVEWLARLVRADELGALLAVLDAELAG</sequence>
<evidence type="ECO:0000313" key="4">
    <source>
        <dbReference type="EMBL" id="NYI44637.1"/>
    </source>
</evidence>
<evidence type="ECO:0000259" key="3">
    <source>
        <dbReference type="Pfam" id="PF13305"/>
    </source>
</evidence>
<protein>
    <submittedName>
        <fullName evidence="4">AcrR family transcriptional regulator</fullName>
    </submittedName>
</protein>
<organism evidence="4 5">
    <name type="scientific">Nocardioides aromaticivorans</name>
    <dbReference type="NCBI Taxonomy" id="200618"/>
    <lineage>
        <taxon>Bacteria</taxon>
        <taxon>Bacillati</taxon>
        <taxon>Actinomycetota</taxon>
        <taxon>Actinomycetes</taxon>
        <taxon>Propionibacteriales</taxon>
        <taxon>Nocardioidaceae</taxon>
        <taxon>Nocardioides</taxon>
    </lineage>
</organism>